<gene>
    <name evidence="2" type="ORF">NM961_07425</name>
</gene>
<proteinExistence type="predicted"/>
<organism evidence="2 3">
    <name type="scientific">Tahibacter harae</name>
    <dbReference type="NCBI Taxonomy" id="2963937"/>
    <lineage>
        <taxon>Bacteria</taxon>
        <taxon>Pseudomonadati</taxon>
        <taxon>Pseudomonadota</taxon>
        <taxon>Gammaproteobacteria</taxon>
        <taxon>Lysobacterales</taxon>
        <taxon>Rhodanobacteraceae</taxon>
        <taxon>Tahibacter</taxon>
    </lineage>
</organism>
<dbReference type="Proteomes" id="UP001165498">
    <property type="component" value="Unassembled WGS sequence"/>
</dbReference>
<evidence type="ECO:0000313" key="2">
    <source>
        <dbReference type="EMBL" id="MCQ4164538.1"/>
    </source>
</evidence>
<sequence length="285" mass="30470">MVQRGCVSGVFAGRNRRRAAAVLPARSAVGRRSLRAARRCAAQSDAINRDLPMPRFLLLPGLDGTGDLLRDFAAQLEVLGPVEVLCYPGAGAQDYATLLRGLQARVRIDADCVILAESFAGPLGMALAAQAAVVPRALVLCATFAASPQPWLRPLAPLLDWLPLQALPDWAKALPNLGTWITRARSRQLGAALRPLPQPVLRQRLRSALLADGQAALAATRCPLLYLQASADCVVPPWALRRVAALRPDVRCVRIRAPHFLLQAAPAQAVAAIRTFLAQLPPPAG</sequence>
<feature type="domain" description="Serine aminopeptidase S33" evidence="1">
    <location>
        <begin position="93"/>
        <end position="243"/>
    </location>
</feature>
<evidence type="ECO:0000259" key="1">
    <source>
        <dbReference type="Pfam" id="PF12146"/>
    </source>
</evidence>
<dbReference type="SUPFAM" id="SSF53474">
    <property type="entry name" value="alpha/beta-Hydrolases"/>
    <property type="match status" value="1"/>
</dbReference>
<dbReference type="InterPro" id="IPR029058">
    <property type="entry name" value="AB_hydrolase_fold"/>
</dbReference>
<comment type="caution">
    <text evidence="2">The sequence shown here is derived from an EMBL/GenBank/DDBJ whole genome shotgun (WGS) entry which is preliminary data.</text>
</comment>
<dbReference type="Gene3D" id="3.40.50.1820">
    <property type="entry name" value="alpha/beta hydrolase"/>
    <property type="match status" value="1"/>
</dbReference>
<keyword evidence="3" id="KW-1185">Reference proteome</keyword>
<dbReference type="EMBL" id="JANFQO010000005">
    <property type="protein sequence ID" value="MCQ4164538.1"/>
    <property type="molecule type" value="Genomic_DNA"/>
</dbReference>
<evidence type="ECO:0000313" key="3">
    <source>
        <dbReference type="Proteomes" id="UP001165498"/>
    </source>
</evidence>
<reference evidence="2" key="1">
    <citation type="submission" date="2022-07" db="EMBL/GenBank/DDBJ databases">
        <title>Tahibacter sp., a new gammaproteobacterium isolated from the silt sample collected at pig farm.</title>
        <authorList>
            <person name="Chen H."/>
        </authorList>
    </citation>
    <scope>NUCLEOTIDE SEQUENCE</scope>
    <source>
        <strain evidence="2">P2K</strain>
    </source>
</reference>
<dbReference type="InterPro" id="IPR022742">
    <property type="entry name" value="Hydrolase_4"/>
</dbReference>
<protein>
    <submittedName>
        <fullName evidence="2">Lysophospholipase</fullName>
    </submittedName>
</protein>
<name>A0ABT1QQF6_9GAMM</name>
<accession>A0ABT1QQF6</accession>
<dbReference type="RefSeq" id="WP_255913323.1">
    <property type="nucleotide sequence ID" value="NZ_JANFQO010000005.1"/>
</dbReference>
<dbReference type="Pfam" id="PF12146">
    <property type="entry name" value="Hydrolase_4"/>
    <property type="match status" value="1"/>
</dbReference>